<feature type="transmembrane region" description="Helical" evidence="6">
    <location>
        <begin position="230"/>
        <end position="253"/>
    </location>
</feature>
<feature type="transmembrane region" description="Helical" evidence="6">
    <location>
        <begin position="329"/>
        <end position="346"/>
    </location>
</feature>
<feature type="transmembrane region" description="Helical" evidence="6">
    <location>
        <begin position="30"/>
        <end position="46"/>
    </location>
</feature>
<comment type="subcellular location">
    <subcellularLocation>
        <location evidence="1">Cell membrane</location>
        <topology evidence="1">Multi-pass membrane protein</topology>
    </subcellularLocation>
</comment>
<feature type="transmembrane region" description="Helical" evidence="6">
    <location>
        <begin position="385"/>
        <end position="408"/>
    </location>
</feature>
<keyword evidence="3 6" id="KW-0812">Transmembrane</keyword>
<evidence type="ECO:0000256" key="4">
    <source>
        <dbReference type="ARBA" id="ARBA00022989"/>
    </source>
</evidence>
<feature type="domain" description="Metallo-beta-lactamase" evidence="7">
    <location>
        <begin position="531"/>
        <end position="696"/>
    </location>
</feature>
<feature type="transmembrane region" description="Helical" evidence="6">
    <location>
        <begin position="58"/>
        <end position="77"/>
    </location>
</feature>
<evidence type="ECO:0000313" key="8">
    <source>
        <dbReference type="EMBL" id="TQL85836.1"/>
    </source>
</evidence>
<feature type="transmembrane region" description="Helical" evidence="6">
    <location>
        <begin position="260"/>
        <end position="277"/>
    </location>
</feature>
<dbReference type="SUPFAM" id="SSF56281">
    <property type="entry name" value="Metallo-hydrolase/oxidoreductase"/>
    <property type="match status" value="1"/>
</dbReference>
<evidence type="ECO:0000256" key="1">
    <source>
        <dbReference type="ARBA" id="ARBA00004651"/>
    </source>
</evidence>
<dbReference type="SMART" id="SM00849">
    <property type="entry name" value="Lactamase_B"/>
    <property type="match status" value="1"/>
</dbReference>
<evidence type="ECO:0000256" key="3">
    <source>
        <dbReference type="ARBA" id="ARBA00022692"/>
    </source>
</evidence>
<feature type="transmembrane region" description="Helical" evidence="6">
    <location>
        <begin position="491"/>
        <end position="509"/>
    </location>
</feature>
<feature type="transmembrane region" description="Helical" evidence="6">
    <location>
        <begin position="358"/>
        <end position="379"/>
    </location>
</feature>
<dbReference type="Pfam" id="PF00753">
    <property type="entry name" value="Lactamase_B"/>
    <property type="match status" value="1"/>
</dbReference>
<gene>
    <name evidence="8" type="ORF">FB560_1470</name>
</gene>
<evidence type="ECO:0000313" key="9">
    <source>
        <dbReference type="Proteomes" id="UP000317209"/>
    </source>
</evidence>
<keyword evidence="2" id="KW-1003">Cell membrane</keyword>
<keyword evidence="4 6" id="KW-1133">Transmembrane helix</keyword>
<accession>A0A543BLZ4</accession>
<dbReference type="Gene3D" id="3.60.15.10">
    <property type="entry name" value="Ribonuclease Z/Hydroxyacylglutathione hydrolase-like"/>
    <property type="match status" value="1"/>
</dbReference>
<reference evidence="8 9" key="1">
    <citation type="submission" date="2019-06" db="EMBL/GenBank/DDBJ databases">
        <title>Sequencing the genomes of 1000 actinobacteria strains.</title>
        <authorList>
            <person name="Klenk H.-P."/>
        </authorList>
    </citation>
    <scope>NUCLEOTIDE SEQUENCE [LARGE SCALE GENOMIC DNA]</scope>
    <source>
        <strain evidence="8 9">DSM 20169</strain>
    </source>
</reference>
<dbReference type="EMBL" id="VFOX01000001">
    <property type="protein sequence ID" value="TQL85836.1"/>
    <property type="molecule type" value="Genomic_DNA"/>
</dbReference>
<keyword evidence="5 6" id="KW-0472">Membrane</keyword>
<dbReference type="PANTHER" id="PTHR30619:SF1">
    <property type="entry name" value="RECOMBINATION PROTEIN 2"/>
    <property type="match status" value="1"/>
</dbReference>
<feature type="transmembrane region" description="Helical" evidence="6">
    <location>
        <begin position="447"/>
        <end position="471"/>
    </location>
</feature>
<evidence type="ECO:0000256" key="2">
    <source>
        <dbReference type="ARBA" id="ARBA00022475"/>
    </source>
</evidence>
<dbReference type="RefSeq" id="WP_141871752.1">
    <property type="nucleotide sequence ID" value="NZ_VFOX01000001.1"/>
</dbReference>
<dbReference type="Pfam" id="PF03772">
    <property type="entry name" value="Competence"/>
    <property type="match status" value="1"/>
</dbReference>
<dbReference type="Proteomes" id="UP000317209">
    <property type="component" value="Unassembled WGS sequence"/>
</dbReference>
<dbReference type="GO" id="GO:0005886">
    <property type="term" value="C:plasma membrane"/>
    <property type="evidence" value="ECO:0007669"/>
    <property type="project" value="UniProtKB-SubCell"/>
</dbReference>
<evidence type="ECO:0000256" key="6">
    <source>
        <dbReference type="SAM" id="Phobius"/>
    </source>
</evidence>
<feature type="transmembrane region" description="Helical" evidence="6">
    <location>
        <begin position="7"/>
        <end position="24"/>
    </location>
</feature>
<organism evidence="8 9">
    <name type="scientific">Microbacterium saperdae</name>
    <dbReference type="NCBI Taxonomy" id="69368"/>
    <lineage>
        <taxon>Bacteria</taxon>
        <taxon>Bacillati</taxon>
        <taxon>Actinomycetota</taxon>
        <taxon>Actinomycetes</taxon>
        <taxon>Micrococcales</taxon>
        <taxon>Microbacteriaceae</taxon>
        <taxon>Microbacterium</taxon>
    </lineage>
</organism>
<dbReference type="InterPro" id="IPR001279">
    <property type="entry name" value="Metallo-B-lactamas"/>
</dbReference>
<proteinExistence type="predicted"/>
<dbReference type="InterPro" id="IPR036866">
    <property type="entry name" value="RibonucZ/Hydroxyglut_hydro"/>
</dbReference>
<dbReference type="OrthoDB" id="7177610at2"/>
<dbReference type="InterPro" id="IPR004477">
    <property type="entry name" value="ComEC_N"/>
</dbReference>
<dbReference type="PANTHER" id="PTHR30619">
    <property type="entry name" value="DNA INTERNALIZATION/COMPETENCE PROTEIN COMEC/REC2"/>
    <property type="match status" value="1"/>
</dbReference>
<dbReference type="InterPro" id="IPR052159">
    <property type="entry name" value="Competence_DNA_uptake"/>
</dbReference>
<protein>
    <submittedName>
        <fullName evidence="8">Competence protein ComEC</fullName>
    </submittedName>
</protein>
<dbReference type="NCBIfam" id="TIGR00360">
    <property type="entry name" value="ComEC_N-term"/>
    <property type="match status" value="1"/>
</dbReference>
<keyword evidence="9" id="KW-1185">Reference proteome</keyword>
<feature type="transmembrane region" description="Helical" evidence="6">
    <location>
        <begin position="283"/>
        <end position="299"/>
    </location>
</feature>
<name>A0A543BLZ4_9MICO</name>
<evidence type="ECO:0000256" key="5">
    <source>
        <dbReference type="ARBA" id="ARBA00023136"/>
    </source>
</evidence>
<dbReference type="InterPro" id="IPR035681">
    <property type="entry name" value="ComA-like_MBL"/>
</dbReference>
<sequence length="773" mass="78786">MTRSDVRLLPIVVGVWIAALVAVFCPPITWWMAGGCLLGVLVVLVGTRRRRAATGAGLAIVTFTAMTAVLVTVSLALPGRTQAIESGGRVVEVVAGVTSSASVGQDGRLWFDAQTVSIGVRDQPRSVSVPVRIGVEPGDGFDLGAEIRVVGEAEATDAGERSVLVVYASETEILQPAGGVFGVAAGLREAFVARAARLPEPGAGLLPGLAVGDTRAVPAELNDDMRSTGLSHLTAVSGANCAIVVGATFWLAALCGCRRGLRVALAAVALSGFVILVTPEPSVIRAAVLAGIAMVTVLIGRPRAGAGMLALGVTGILIADPWLAATPGFALSAAASAALILFAPPLGRGLGRVLPAPLALAIAVPLSAQLVCGPIIALFAEQQSLIGVVANLLAAPAAPVATVVGMLACLAAPIPPLADLLAASAWLPSAWIATTATTAAQLPMAQILLPAGIPSALLVAVVSAAIGVVVLRRTTVVSGRPPFWVRWVRRCSAAVLIIVAGVGAGQALLDGPLATLRTPEGWAIAACDVGQGDALVVRSDGEIALIDTGPDPAALEACLRSLGVDQIDLLVLTHFDLDHVGGLEAVQGRVGEVLHGPPSEQADQRSLDRLESGGALLHDATAGLRGILGDAEWRVLWPQRGSVAFPGGNDASVVVEFDGGGVPRSLFLGDLSAAPQRMLMRTAHLAGGYAVVKVAHHGSADQDPGLYESVHATLAIFSAGVDNDYGHPRDETLELLSATGAHLLRTDRQGRLLIGAESGELRVWTESSVGAPG</sequence>
<dbReference type="CDD" id="cd07731">
    <property type="entry name" value="ComA-like_MBL-fold"/>
    <property type="match status" value="1"/>
</dbReference>
<dbReference type="AlphaFoldDB" id="A0A543BLZ4"/>
<comment type="caution">
    <text evidence="8">The sequence shown here is derived from an EMBL/GenBank/DDBJ whole genome shotgun (WGS) entry which is preliminary data.</text>
</comment>
<evidence type="ECO:0000259" key="7">
    <source>
        <dbReference type="SMART" id="SM00849"/>
    </source>
</evidence>